<comment type="caution">
    <text evidence="2">The sequence shown here is derived from an EMBL/GenBank/DDBJ whole genome shotgun (WGS) entry which is preliminary data.</text>
</comment>
<organism evidence="2 3">
    <name type="scientific">Mycolicibacterium llatzerense</name>
    <dbReference type="NCBI Taxonomy" id="280871"/>
    <lineage>
        <taxon>Bacteria</taxon>
        <taxon>Bacillati</taxon>
        <taxon>Actinomycetota</taxon>
        <taxon>Actinomycetes</taxon>
        <taxon>Mycobacteriales</taxon>
        <taxon>Mycobacteriaceae</taxon>
        <taxon>Mycolicibacterium</taxon>
    </lineage>
</organism>
<sequence>MQINRTRIIPLAATAAAALAIVVAPTAAAATLPTDATVTQSNGNAQIVATPGPAAQEAGQLQQPFGGDYGFLLFRNH</sequence>
<dbReference type="PATRIC" id="fig|280871.6.peg.2342"/>
<protein>
    <submittedName>
        <fullName evidence="2">Uncharacterized protein</fullName>
    </submittedName>
</protein>
<evidence type="ECO:0000313" key="2">
    <source>
        <dbReference type="EMBL" id="KIU16880.1"/>
    </source>
</evidence>
<feature type="chain" id="PRO_5002232453" evidence="1">
    <location>
        <begin position="30"/>
        <end position="77"/>
    </location>
</feature>
<evidence type="ECO:0000313" key="3">
    <source>
        <dbReference type="Proteomes" id="UP000032221"/>
    </source>
</evidence>
<gene>
    <name evidence="2" type="ORF">TL10_11300</name>
</gene>
<keyword evidence="1" id="KW-0732">Signal</keyword>
<dbReference type="OrthoDB" id="4640819at2"/>
<accession>A0A0D1L7G0</accession>
<proteinExistence type="predicted"/>
<evidence type="ECO:0000256" key="1">
    <source>
        <dbReference type="SAM" id="SignalP"/>
    </source>
</evidence>
<dbReference type="Proteomes" id="UP000032221">
    <property type="component" value="Unassembled WGS sequence"/>
</dbReference>
<keyword evidence="3" id="KW-1185">Reference proteome</keyword>
<name>A0A0D1L7G0_9MYCO</name>
<reference evidence="2 3" key="1">
    <citation type="submission" date="2015-01" db="EMBL/GenBank/DDBJ databases">
        <title>Genome sequence of Mycobacterium llatzerense and Mycobacterium immunogenum recovered from brain abscess.</title>
        <authorList>
            <person name="Greninger A.L."/>
            <person name="Langelier C."/>
            <person name="Cunningham G."/>
            <person name="Chiu C.Y."/>
            <person name="Miller S."/>
        </authorList>
    </citation>
    <scope>NUCLEOTIDE SEQUENCE [LARGE SCALE GENOMIC DNA]</scope>
    <source>
        <strain evidence="2 3">CLUC14</strain>
    </source>
</reference>
<dbReference type="AlphaFoldDB" id="A0A0D1L7G0"/>
<feature type="signal peptide" evidence="1">
    <location>
        <begin position="1"/>
        <end position="29"/>
    </location>
</feature>
<dbReference type="EMBL" id="JXST01000013">
    <property type="protein sequence ID" value="KIU16880.1"/>
    <property type="molecule type" value="Genomic_DNA"/>
</dbReference>
<dbReference type="RefSeq" id="WP_043985718.1">
    <property type="nucleotide sequence ID" value="NZ_JXST01000013.1"/>
</dbReference>
<dbReference type="STRING" id="280871.TL10_11300"/>